<comment type="caution">
    <text evidence="5">The sequence shown here is derived from an EMBL/GenBank/DDBJ whole genome shotgun (WGS) entry which is preliminary data.</text>
</comment>
<evidence type="ECO:0000313" key="5">
    <source>
        <dbReference type="EMBL" id="KUG22541.1"/>
    </source>
</evidence>
<dbReference type="InterPro" id="IPR009057">
    <property type="entry name" value="Homeodomain-like_sf"/>
</dbReference>
<keyword evidence="1" id="KW-0805">Transcription regulation</keyword>
<evidence type="ECO:0000256" key="1">
    <source>
        <dbReference type="ARBA" id="ARBA00023015"/>
    </source>
</evidence>
<proteinExistence type="predicted"/>
<gene>
    <name evidence="5" type="ORF">ASZ90_007684</name>
</gene>
<dbReference type="PROSITE" id="PS50977">
    <property type="entry name" value="HTH_TETR_2"/>
    <property type="match status" value="1"/>
</dbReference>
<dbReference type="InterPro" id="IPR001647">
    <property type="entry name" value="HTH_TetR"/>
</dbReference>
<dbReference type="InterPro" id="IPR036271">
    <property type="entry name" value="Tet_transcr_reg_TetR-rel_C_sf"/>
</dbReference>
<accession>A0A0W8FNN9</accession>
<dbReference type="EMBL" id="LNQE01000958">
    <property type="protein sequence ID" value="KUG22541.1"/>
    <property type="molecule type" value="Genomic_DNA"/>
</dbReference>
<dbReference type="InterPro" id="IPR011075">
    <property type="entry name" value="TetR_C"/>
</dbReference>
<dbReference type="Gene3D" id="1.10.357.10">
    <property type="entry name" value="Tetracycline Repressor, domain 2"/>
    <property type="match status" value="1"/>
</dbReference>
<reference evidence="5" key="1">
    <citation type="journal article" date="2015" name="Proc. Natl. Acad. Sci. U.S.A.">
        <title>Networks of energetic and metabolic interactions define dynamics in microbial communities.</title>
        <authorList>
            <person name="Embree M."/>
            <person name="Liu J.K."/>
            <person name="Al-Bassam M.M."/>
            <person name="Zengler K."/>
        </authorList>
    </citation>
    <scope>NUCLEOTIDE SEQUENCE</scope>
</reference>
<name>A0A0W8FNN9_9ZZZZ</name>
<protein>
    <submittedName>
        <fullName evidence="5">Transcriptional regulator, tetr family</fullName>
    </submittedName>
</protein>
<dbReference type="PRINTS" id="PR00455">
    <property type="entry name" value="HTHTETR"/>
</dbReference>
<evidence type="ECO:0000259" key="4">
    <source>
        <dbReference type="PROSITE" id="PS50977"/>
    </source>
</evidence>
<dbReference type="Pfam" id="PF00440">
    <property type="entry name" value="TetR_N"/>
    <property type="match status" value="1"/>
</dbReference>
<evidence type="ECO:0000256" key="2">
    <source>
        <dbReference type="ARBA" id="ARBA00023125"/>
    </source>
</evidence>
<dbReference type="PANTHER" id="PTHR47506">
    <property type="entry name" value="TRANSCRIPTIONAL REGULATORY PROTEIN"/>
    <property type="match status" value="1"/>
</dbReference>
<evidence type="ECO:0000256" key="3">
    <source>
        <dbReference type="ARBA" id="ARBA00023163"/>
    </source>
</evidence>
<sequence length="205" mass="23252">MKKTITLKERILEESLKLFSVKGYTSTSTTDIIEVVGTSKGGFYNHFKSKDQLFREMLSAARKIWRERNLYKLDEESRPLLKIQKLLENYRDRYLADSKNFPGGCIFVNLAVELSDQAPDLAKEVNTGFIRLGKMIKRLLDEEKKTGGIGRNVNTEDVSNMIFSGLLGACVLYTSDKSKKRLNSTITSLISYLQSIDSKGYNLVS</sequence>
<organism evidence="5">
    <name type="scientific">hydrocarbon metagenome</name>
    <dbReference type="NCBI Taxonomy" id="938273"/>
    <lineage>
        <taxon>unclassified sequences</taxon>
        <taxon>metagenomes</taxon>
        <taxon>ecological metagenomes</taxon>
    </lineage>
</organism>
<keyword evidence="3" id="KW-0804">Transcription</keyword>
<dbReference type="GO" id="GO:0003677">
    <property type="term" value="F:DNA binding"/>
    <property type="evidence" value="ECO:0007669"/>
    <property type="project" value="UniProtKB-KW"/>
</dbReference>
<dbReference type="SUPFAM" id="SSF46689">
    <property type="entry name" value="Homeodomain-like"/>
    <property type="match status" value="1"/>
</dbReference>
<dbReference type="PANTHER" id="PTHR47506:SF3">
    <property type="entry name" value="HTH-TYPE TRANSCRIPTIONAL REGULATOR LMRA"/>
    <property type="match status" value="1"/>
</dbReference>
<dbReference type="Pfam" id="PF16925">
    <property type="entry name" value="TetR_C_13"/>
    <property type="match status" value="1"/>
</dbReference>
<feature type="domain" description="HTH tetR-type" evidence="4">
    <location>
        <begin position="5"/>
        <end position="65"/>
    </location>
</feature>
<keyword evidence="2" id="KW-0238">DNA-binding</keyword>
<dbReference type="AlphaFoldDB" id="A0A0W8FNN9"/>
<dbReference type="SUPFAM" id="SSF48498">
    <property type="entry name" value="Tetracyclin repressor-like, C-terminal domain"/>
    <property type="match status" value="1"/>
</dbReference>